<proteinExistence type="predicted"/>
<dbReference type="EMBL" id="JBHFFA010000004">
    <property type="protein sequence ID" value="KAL2631497.1"/>
    <property type="molecule type" value="Genomic_DNA"/>
</dbReference>
<evidence type="ECO:0000256" key="1">
    <source>
        <dbReference type="SAM" id="MobiDB-lite"/>
    </source>
</evidence>
<dbReference type="AlphaFoldDB" id="A0ABD1YP63"/>
<reference evidence="2 3" key="1">
    <citation type="submission" date="2024-09" db="EMBL/GenBank/DDBJ databases">
        <title>Chromosome-scale assembly of Riccia fluitans.</title>
        <authorList>
            <person name="Paukszto L."/>
            <person name="Sawicki J."/>
            <person name="Karawczyk K."/>
            <person name="Piernik-Szablinska J."/>
            <person name="Szczecinska M."/>
            <person name="Mazdziarz M."/>
        </authorList>
    </citation>
    <scope>NUCLEOTIDE SEQUENCE [LARGE SCALE GENOMIC DNA]</scope>
    <source>
        <strain evidence="2">Rf_01</strain>
        <tissue evidence="2">Aerial parts of the thallus</tissue>
    </source>
</reference>
<accession>A0ABD1YP63</accession>
<dbReference type="Proteomes" id="UP001605036">
    <property type="component" value="Unassembled WGS sequence"/>
</dbReference>
<feature type="compositionally biased region" description="Low complexity" evidence="1">
    <location>
        <begin position="1"/>
        <end position="11"/>
    </location>
</feature>
<keyword evidence="3" id="KW-1185">Reference proteome</keyword>
<name>A0ABD1YP63_9MARC</name>
<protein>
    <submittedName>
        <fullName evidence="2">Uncharacterized protein</fullName>
    </submittedName>
</protein>
<feature type="region of interest" description="Disordered" evidence="1">
    <location>
        <begin position="1"/>
        <end position="83"/>
    </location>
</feature>
<feature type="compositionally biased region" description="Basic and acidic residues" evidence="1">
    <location>
        <begin position="13"/>
        <end position="51"/>
    </location>
</feature>
<evidence type="ECO:0000313" key="2">
    <source>
        <dbReference type="EMBL" id="KAL2631497.1"/>
    </source>
</evidence>
<evidence type="ECO:0000313" key="3">
    <source>
        <dbReference type="Proteomes" id="UP001605036"/>
    </source>
</evidence>
<comment type="caution">
    <text evidence="2">The sequence shown here is derived from an EMBL/GenBank/DDBJ whole genome shotgun (WGS) entry which is preliminary data.</text>
</comment>
<organism evidence="2 3">
    <name type="scientific">Riccia fluitans</name>
    <dbReference type="NCBI Taxonomy" id="41844"/>
    <lineage>
        <taxon>Eukaryota</taxon>
        <taxon>Viridiplantae</taxon>
        <taxon>Streptophyta</taxon>
        <taxon>Embryophyta</taxon>
        <taxon>Marchantiophyta</taxon>
        <taxon>Marchantiopsida</taxon>
        <taxon>Marchantiidae</taxon>
        <taxon>Marchantiales</taxon>
        <taxon>Ricciaceae</taxon>
        <taxon>Riccia</taxon>
    </lineage>
</organism>
<sequence>MRTRSSEPSPNENEEHSEVEDSNRSEEHSEVEDSNKSEEQSDAEDSNKNEEQSGAEGSNKNEEHSGSEGSHVQSKSAERIISASPSFLAVAAKIEENRRMTRYLSRANSAMEKTVKTLEKKISRAKQDVAYLLTACNNKDQIHQFGDGAVEGEGSEKFNEEQEEKVAKVKASLKANLASRQKKKARCTRG</sequence>
<gene>
    <name evidence="2" type="ORF">R1flu_016183</name>
</gene>